<organism evidence="1 2">
    <name type="scientific">Anaerostipes butyraticus</name>
    <dbReference type="NCBI Taxonomy" id="645466"/>
    <lineage>
        <taxon>Bacteria</taxon>
        <taxon>Bacillati</taxon>
        <taxon>Bacillota</taxon>
        <taxon>Clostridia</taxon>
        <taxon>Lachnospirales</taxon>
        <taxon>Lachnospiraceae</taxon>
        <taxon>Anaerostipes</taxon>
    </lineage>
</organism>
<name>A0A916Q898_9FIRM</name>
<evidence type="ECO:0000313" key="1">
    <source>
        <dbReference type="EMBL" id="GFO86072.1"/>
    </source>
</evidence>
<gene>
    <name evidence="1" type="ORF">ANBU17_24190</name>
</gene>
<proteinExistence type="predicted"/>
<evidence type="ECO:0000313" key="2">
    <source>
        <dbReference type="Proteomes" id="UP000613208"/>
    </source>
</evidence>
<keyword evidence="2" id="KW-1185">Reference proteome</keyword>
<protein>
    <submittedName>
        <fullName evidence="1">Uncharacterized protein</fullName>
    </submittedName>
</protein>
<dbReference type="AlphaFoldDB" id="A0A916Q898"/>
<reference evidence="1" key="1">
    <citation type="submission" date="2020-06" db="EMBL/GenBank/DDBJ databases">
        <title>Characterization of fructooligosaccharide metabolism and fructooligosaccharide-degrading enzymes in human commensal butyrate producers.</title>
        <authorList>
            <person name="Tanno H."/>
            <person name="Fujii T."/>
            <person name="Hirano K."/>
            <person name="Maeno S."/>
            <person name="Tonozuka T."/>
            <person name="Sakamoto M."/>
            <person name="Ohkuma M."/>
            <person name="Tochio T."/>
            <person name="Endo A."/>
        </authorList>
    </citation>
    <scope>NUCLEOTIDE SEQUENCE</scope>
    <source>
        <strain evidence="1">JCM 17466</strain>
    </source>
</reference>
<dbReference type="EMBL" id="BLYI01000050">
    <property type="protein sequence ID" value="GFO86072.1"/>
    <property type="molecule type" value="Genomic_DNA"/>
</dbReference>
<dbReference type="Proteomes" id="UP000613208">
    <property type="component" value="Unassembled WGS sequence"/>
</dbReference>
<dbReference type="RefSeq" id="WP_201311760.1">
    <property type="nucleotide sequence ID" value="NZ_BLYI01000050.1"/>
</dbReference>
<accession>A0A916Q898</accession>
<comment type="caution">
    <text evidence="1">The sequence shown here is derived from an EMBL/GenBank/DDBJ whole genome shotgun (WGS) entry which is preliminary data.</text>
</comment>
<sequence length="82" mass="9264">MTNEKITAMPVKKTQIHLTATLSLPLRLHERAWILAGSRSLSTSLVQQILEVSQDGVVFETENTVYYLTYARRPAEIEVMCA</sequence>